<dbReference type="RefSeq" id="WP_043063491.1">
    <property type="nucleotide sequence ID" value="NZ_CCMI01000005.1"/>
</dbReference>
<evidence type="ECO:0000313" key="3">
    <source>
        <dbReference type="Proteomes" id="UP000037269"/>
    </source>
</evidence>
<evidence type="ECO:0000313" key="4">
    <source>
        <dbReference type="Proteomes" id="UP000182836"/>
    </source>
</evidence>
<proteinExistence type="predicted"/>
<dbReference type="OrthoDB" id="9883505at2"/>
<evidence type="ECO:0000313" key="1">
    <source>
        <dbReference type="EMBL" id="KON96732.1"/>
    </source>
</evidence>
<protein>
    <submittedName>
        <fullName evidence="1">Uncharacterized protein</fullName>
    </submittedName>
</protein>
<organism evidence="1 3">
    <name type="scientific">Aneurinibacillus migulanus</name>
    <name type="common">Bacillus migulanus</name>
    <dbReference type="NCBI Taxonomy" id="47500"/>
    <lineage>
        <taxon>Bacteria</taxon>
        <taxon>Bacillati</taxon>
        <taxon>Bacillota</taxon>
        <taxon>Bacilli</taxon>
        <taxon>Bacillales</taxon>
        <taxon>Paenibacillaceae</taxon>
        <taxon>Aneurinibacillus group</taxon>
        <taxon>Aneurinibacillus</taxon>
    </lineage>
</organism>
<reference evidence="2 4" key="2">
    <citation type="submission" date="2016-10" db="EMBL/GenBank/DDBJ databases">
        <authorList>
            <person name="de Groot N.N."/>
        </authorList>
    </citation>
    <scope>NUCLEOTIDE SEQUENCE [LARGE SCALE GENOMIC DNA]</scope>
    <source>
        <strain evidence="2 4">DSM 2895</strain>
    </source>
</reference>
<gene>
    <name evidence="1" type="ORF">AF333_15860</name>
    <name evidence="2" type="ORF">SAMN04487909_118107</name>
</gene>
<sequence length="83" mass="9631">MFGCVEEIKKMVSEAGFNTEEKDYSSGVIAGLTLQFDAFKSGGIEEVKANTRDYYFLYIRELKQYRREYERGYKDGMIKGAFL</sequence>
<dbReference type="Proteomes" id="UP000182836">
    <property type="component" value="Unassembled WGS sequence"/>
</dbReference>
<dbReference type="EMBL" id="FNED01000018">
    <property type="protein sequence ID" value="SDJ47573.1"/>
    <property type="molecule type" value="Genomic_DNA"/>
</dbReference>
<dbReference type="STRING" id="47500.AF333_15860"/>
<accession>A0A0D1VKT3</accession>
<dbReference type="EMBL" id="LGUG01000004">
    <property type="protein sequence ID" value="KON96732.1"/>
    <property type="molecule type" value="Genomic_DNA"/>
</dbReference>
<keyword evidence="3" id="KW-1185">Reference proteome</keyword>
<dbReference type="Proteomes" id="UP000037269">
    <property type="component" value="Unassembled WGS sequence"/>
</dbReference>
<evidence type="ECO:0000313" key="2">
    <source>
        <dbReference type="EMBL" id="SDJ47573.1"/>
    </source>
</evidence>
<name>A0A0D1VKT3_ANEMI</name>
<reference evidence="1 3" key="1">
    <citation type="submission" date="2015-07" db="EMBL/GenBank/DDBJ databases">
        <title>Fjat-14205 dsm 2895.</title>
        <authorList>
            <person name="Liu B."/>
            <person name="Wang J."/>
            <person name="Zhu Y."/>
            <person name="Liu G."/>
            <person name="Chen Q."/>
            <person name="Chen Z."/>
            <person name="Lan J."/>
            <person name="Che J."/>
            <person name="Ge C."/>
            <person name="Shi H."/>
            <person name="Pan Z."/>
            <person name="Liu X."/>
        </authorList>
    </citation>
    <scope>NUCLEOTIDE SEQUENCE [LARGE SCALE GENOMIC DNA]</scope>
    <source>
        <strain evidence="1 3">DSM 2895</strain>
    </source>
</reference>
<dbReference type="GeneID" id="42306644"/>
<dbReference type="PATRIC" id="fig|47500.8.peg.6414"/>
<dbReference type="AlphaFoldDB" id="A0A0D1VKT3"/>